<dbReference type="SUPFAM" id="SSF48452">
    <property type="entry name" value="TPR-like"/>
    <property type="match status" value="1"/>
</dbReference>
<feature type="domain" description="RagB/SusD" evidence="6">
    <location>
        <begin position="307"/>
        <end position="579"/>
    </location>
</feature>
<comment type="subcellular location">
    <subcellularLocation>
        <location evidence="1">Cell outer membrane</location>
    </subcellularLocation>
</comment>
<gene>
    <name evidence="8" type="ORF">EZJ43_00865</name>
</gene>
<comment type="caution">
    <text evidence="8">The sequence shown here is derived from an EMBL/GenBank/DDBJ whole genome shotgun (WGS) entry which is preliminary data.</text>
</comment>
<dbReference type="OrthoDB" id="5694214at2"/>
<dbReference type="Pfam" id="PF07980">
    <property type="entry name" value="SusD_RagB"/>
    <property type="match status" value="1"/>
</dbReference>
<reference evidence="8 9" key="1">
    <citation type="submission" date="2019-02" db="EMBL/GenBank/DDBJ databases">
        <title>Pedobacter sp. nov., a novel speices isolated from soil of pinguins habitat in Antarcitica.</title>
        <authorList>
            <person name="He R.-H."/>
        </authorList>
    </citation>
    <scope>NUCLEOTIDE SEQUENCE [LARGE SCALE GENOMIC DNA]</scope>
    <source>
        <strain evidence="8 9">E01020</strain>
    </source>
</reference>
<dbReference type="EMBL" id="SJCY01000001">
    <property type="protein sequence ID" value="TDG38041.1"/>
    <property type="molecule type" value="Genomic_DNA"/>
</dbReference>
<feature type="domain" description="SusD-like N-terminal" evidence="7">
    <location>
        <begin position="103"/>
        <end position="224"/>
    </location>
</feature>
<dbReference type="Gene3D" id="1.25.40.390">
    <property type="match status" value="1"/>
</dbReference>
<dbReference type="PROSITE" id="PS51257">
    <property type="entry name" value="PROKAR_LIPOPROTEIN"/>
    <property type="match status" value="1"/>
</dbReference>
<keyword evidence="3" id="KW-0732">Signal</keyword>
<comment type="similarity">
    <text evidence="2">Belongs to the SusD family.</text>
</comment>
<evidence type="ECO:0000313" key="9">
    <source>
        <dbReference type="Proteomes" id="UP000295668"/>
    </source>
</evidence>
<keyword evidence="4" id="KW-0472">Membrane</keyword>
<name>A0A4R5MQC5_9SPHI</name>
<organism evidence="8 9">
    <name type="scientific">Pedobacter changchengzhani</name>
    <dbReference type="NCBI Taxonomy" id="2529274"/>
    <lineage>
        <taxon>Bacteria</taxon>
        <taxon>Pseudomonadati</taxon>
        <taxon>Bacteroidota</taxon>
        <taxon>Sphingobacteriia</taxon>
        <taxon>Sphingobacteriales</taxon>
        <taxon>Sphingobacteriaceae</taxon>
        <taxon>Pedobacter</taxon>
    </lineage>
</organism>
<keyword evidence="5" id="KW-0998">Cell outer membrane</keyword>
<evidence type="ECO:0000256" key="2">
    <source>
        <dbReference type="ARBA" id="ARBA00006275"/>
    </source>
</evidence>
<evidence type="ECO:0000259" key="6">
    <source>
        <dbReference type="Pfam" id="PF07980"/>
    </source>
</evidence>
<dbReference type="Proteomes" id="UP000295668">
    <property type="component" value="Unassembled WGS sequence"/>
</dbReference>
<evidence type="ECO:0000259" key="7">
    <source>
        <dbReference type="Pfam" id="PF14322"/>
    </source>
</evidence>
<evidence type="ECO:0000256" key="5">
    <source>
        <dbReference type="ARBA" id="ARBA00023237"/>
    </source>
</evidence>
<dbReference type="InterPro" id="IPR033985">
    <property type="entry name" value="SusD-like_N"/>
</dbReference>
<dbReference type="RefSeq" id="WP_133261135.1">
    <property type="nucleotide sequence ID" value="NZ_SJCY01000001.1"/>
</dbReference>
<dbReference type="AlphaFoldDB" id="A0A4R5MQC5"/>
<dbReference type="Pfam" id="PF14322">
    <property type="entry name" value="SusD-like_3"/>
    <property type="match status" value="1"/>
</dbReference>
<dbReference type="InterPro" id="IPR012944">
    <property type="entry name" value="SusD_RagB_dom"/>
</dbReference>
<accession>A0A4R5MQC5</accession>
<dbReference type="InterPro" id="IPR011990">
    <property type="entry name" value="TPR-like_helical_dom_sf"/>
</dbReference>
<evidence type="ECO:0000256" key="1">
    <source>
        <dbReference type="ARBA" id="ARBA00004442"/>
    </source>
</evidence>
<keyword evidence="9" id="KW-1185">Reference proteome</keyword>
<sequence length="579" mass="64291">MKKKLFLASIVAIAMMIGCKKGSVLDQVKTNDQNESTTFADSARTMQFLTRIYTDIGFSADPRRFGASVGIYSIGDETESNLTAGTAFNIIFQTGGISAINIPTDAWFTTYANIRRVNLLLRNIASTPLSTPLQKRVAGEARFLRAWYYFILLKHYAGIPLIGDAVYEATDPISGKRNTYEACVNYISSECDAAAALLPKAYVGLDYGRVTQGSALGLKSRLLLYAASPLFNGRSDNMDGVLGYPTADVARWTKAAQAAKAVIDLNQYQLYDLPLDPKPGYGFQKVFTLRKNPEYMLALMMAPNRSLESIWDPASRSGSASAWPYQELVDAFTTIKGLPITTDIKSPSNPTGYDAANPYANRDPRFNWTILPNEGMRLNATKTISPVYTYVGAAQDGYGTTSTTKTGYYLRKMLDDNTINNTSSATTERCFPLMRYAEILLNYAEASNEAGDVVTAYEQLKLIRKRAGILPGVEDNYGLPDGLTLIPMRTIIQNERRVELAIEEHRYWDVRRWKIAETVSNQTLHGMKVTKVGTGTPATYTYDLINVRTPVFTAPKWYLWPIPQGEVNKSVDLLQNPGW</sequence>
<evidence type="ECO:0000256" key="4">
    <source>
        <dbReference type="ARBA" id="ARBA00023136"/>
    </source>
</evidence>
<evidence type="ECO:0000313" key="8">
    <source>
        <dbReference type="EMBL" id="TDG38041.1"/>
    </source>
</evidence>
<dbReference type="GO" id="GO:0009279">
    <property type="term" value="C:cell outer membrane"/>
    <property type="evidence" value="ECO:0007669"/>
    <property type="project" value="UniProtKB-SubCell"/>
</dbReference>
<proteinExistence type="inferred from homology"/>
<protein>
    <submittedName>
        <fullName evidence="8">RagB/SusD family nutrient uptake outer membrane protein</fullName>
    </submittedName>
</protein>
<evidence type="ECO:0000256" key="3">
    <source>
        <dbReference type="ARBA" id="ARBA00022729"/>
    </source>
</evidence>